<sequence length="332" mass="36045">MSAALPTNTTTAEAFAAKYADIVAGKTIMTTGVSPNSIGSAFVTALATQKPSTLILAGRNAAKLQQTADAIAKVNADVKVKTLIFDMLSFADVRRAAAEVMAWEDVPAIDVLVNNAGVMAVPYALTVDGVESHLAANHLAHFLFTNLIMDKILASPAPRVVNITSDGHRMSAIRSYDHNFDNGKTYNRWVAYAQSKTANMLFSKSLAEKLGKRGLLSYSVHPGLIMSTSLASHLDMESFVDLAQADRDHGNFAGWLTAADFPKYEVSVEVGAATHVFASFEPSLKDHNGTYLLDARVADPYKDTYRSWARDPIEADQLWTLSEKFVGQEFSY</sequence>
<dbReference type="PRINTS" id="PR00080">
    <property type="entry name" value="SDRFAMILY"/>
</dbReference>
<dbReference type="EMBL" id="JAGPNK010000005">
    <property type="protein sequence ID" value="KAH7320856.1"/>
    <property type="molecule type" value="Genomic_DNA"/>
</dbReference>
<protein>
    <submittedName>
        <fullName evidence="4">Uncharacterized protein</fullName>
    </submittedName>
</protein>
<keyword evidence="5" id="KW-1185">Reference proteome</keyword>
<dbReference type="GO" id="GO:0016491">
    <property type="term" value="F:oxidoreductase activity"/>
    <property type="evidence" value="ECO:0007669"/>
    <property type="project" value="UniProtKB-KW"/>
</dbReference>
<accession>A0A8K0WT66</accession>
<evidence type="ECO:0000313" key="4">
    <source>
        <dbReference type="EMBL" id="KAH7320856.1"/>
    </source>
</evidence>
<keyword evidence="2" id="KW-0560">Oxidoreductase</keyword>
<evidence type="ECO:0000313" key="5">
    <source>
        <dbReference type="Proteomes" id="UP000813444"/>
    </source>
</evidence>
<organism evidence="4 5">
    <name type="scientific">Stachybotrys elegans</name>
    <dbReference type="NCBI Taxonomy" id="80388"/>
    <lineage>
        <taxon>Eukaryota</taxon>
        <taxon>Fungi</taxon>
        <taxon>Dikarya</taxon>
        <taxon>Ascomycota</taxon>
        <taxon>Pezizomycotina</taxon>
        <taxon>Sordariomycetes</taxon>
        <taxon>Hypocreomycetidae</taxon>
        <taxon>Hypocreales</taxon>
        <taxon>Stachybotryaceae</taxon>
        <taxon>Stachybotrys</taxon>
    </lineage>
</organism>
<evidence type="ECO:0000256" key="1">
    <source>
        <dbReference type="ARBA" id="ARBA00006484"/>
    </source>
</evidence>
<dbReference type="Gene3D" id="3.40.50.720">
    <property type="entry name" value="NAD(P)-binding Rossmann-like Domain"/>
    <property type="match status" value="1"/>
</dbReference>
<evidence type="ECO:0000256" key="2">
    <source>
        <dbReference type="ARBA" id="ARBA00023002"/>
    </source>
</evidence>
<dbReference type="PRINTS" id="PR00081">
    <property type="entry name" value="GDHRDH"/>
</dbReference>
<evidence type="ECO:0000256" key="3">
    <source>
        <dbReference type="RuleBase" id="RU000363"/>
    </source>
</evidence>
<dbReference type="PANTHER" id="PTHR24320">
    <property type="entry name" value="RETINOL DEHYDROGENASE"/>
    <property type="match status" value="1"/>
</dbReference>
<dbReference type="Pfam" id="PF00106">
    <property type="entry name" value="adh_short"/>
    <property type="match status" value="1"/>
</dbReference>
<reference evidence="4" key="1">
    <citation type="journal article" date="2021" name="Nat. Commun.">
        <title>Genetic determinants of endophytism in the Arabidopsis root mycobiome.</title>
        <authorList>
            <person name="Mesny F."/>
            <person name="Miyauchi S."/>
            <person name="Thiergart T."/>
            <person name="Pickel B."/>
            <person name="Atanasova L."/>
            <person name="Karlsson M."/>
            <person name="Huettel B."/>
            <person name="Barry K.W."/>
            <person name="Haridas S."/>
            <person name="Chen C."/>
            <person name="Bauer D."/>
            <person name="Andreopoulos W."/>
            <person name="Pangilinan J."/>
            <person name="LaButti K."/>
            <person name="Riley R."/>
            <person name="Lipzen A."/>
            <person name="Clum A."/>
            <person name="Drula E."/>
            <person name="Henrissat B."/>
            <person name="Kohler A."/>
            <person name="Grigoriev I.V."/>
            <person name="Martin F.M."/>
            <person name="Hacquard S."/>
        </authorList>
    </citation>
    <scope>NUCLEOTIDE SEQUENCE</scope>
    <source>
        <strain evidence="4">MPI-CAGE-CH-0235</strain>
    </source>
</reference>
<dbReference type="AlphaFoldDB" id="A0A8K0WT66"/>
<dbReference type="Proteomes" id="UP000813444">
    <property type="component" value="Unassembled WGS sequence"/>
</dbReference>
<comment type="caution">
    <text evidence="4">The sequence shown here is derived from an EMBL/GenBank/DDBJ whole genome shotgun (WGS) entry which is preliminary data.</text>
</comment>
<comment type="similarity">
    <text evidence="1 3">Belongs to the short-chain dehydrogenases/reductases (SDR) family.</text>
</comment>
<dbReference type="SUPFAM" id="SSF51735">
    <property type="entry name" value="NAD(P)-binding Rossmann-fold domains"/>
    <property type="match status" value="1"/>
</dbReference>
<dbReference type="OrthoDB" id="191139at2759"/>
<name>A0A8K0WT66_9HYPO</name>
<dbReference type="InterPro" id="IPR036291">
    <property type="entry name" value="NAD(P)-bd_dom_sf"/>
</dbReference>
<dbReference type="InterPro" id="IPR002347">
    <property type="entry name" value="SDR_fam"/>
</dbReference>
<gene>
    <name evidence="4" type="ORF">B0I35DRAFT_450512</name>
</gene>
<dbReference type="PANTHER" id="PTHR24320:SF283">
    <property type="entry name" value="RETINOL DEHYDROGENASE 11"/>
    <property type="match status" value="1"/>
</dbReference>
<proteinExistence type="inferred from homology"/>